<dbReference type="EMBL" id="JAAVJL010000001">
    <property type="protein sequence ID" value="NMF57129.1"/>
    <property type="molecule type" value="Genomic_DNA"/>
</dbReference>
<reference evidence="1 2" key="1">
    <citation type="submission" date="2020-03" db="EMBL/GenBank/DDBJ databases">
        <title>Draft Genome Sequence of 2-Methylisoborneol Producing Pseudanabaena yagii Strain GIHE-NHR1 Isolated from North Han River in South Korea.</title>
        <authorList>
            <person name="Jeong J."/>
        </authorList>
    </citation>
    <scope>NUCLEOTIDE SEQUENCE [LARGE SCALE GENOMIC DNA]</scope>
    <source>
        <strain evidence="1 2">GIHE-NHR1</strain>
    </source>
</reference>
<evidence type="ECO:0000313" key="1">
    <source>
        <dbReference type="EMBL" id="NMF57129.1"/>
    </source>
</evidence>
<accession>A0ABX1LQL8</accession>
<name>A0ABX1LQL8_9CYAN</name>
<dbReference type="Proteomes" id="UP000738376">
    <property type="component" value="Unassembled WGS sequence"/>
</dbReference>
<comment type="caution">
    <text evidence="1">The sequence shown here is derived from an EMBL/GenBank/DDBJ whole genome shotgun (WGS) entry which is preliminary data.</text>
</comment>
<evidence type="ECO:0000313" key="2">
    <source>
        <dbReference type="Proteomes" id="UP000738376"/>
    </source>
</evidence>
<proteinExistence type="predicted"/>
<keyword evidence="2" id="KW-1185">Reference proteome</keyword>
<protein>
    <recommendedName>
        <fullName evidence="3">Antitoxin VbhA domain-containing protein</fullName>
    </recommendedName>
</protein>
<evidence type="ECO:0008006" key="3">
    <source>
        <dbReference type="Google" id="ProtNLM"/>
    </source>
</evidence>
<sequence>MLVERPNHKELTSEELQSLQKLHTIIDRAIADGRITKYEMEQIDRSIYADGKVFVEELTMVRQLVKDKIDDGSLAYDWDN</sequence>
<organism evidence="1 2">
    <name type="scientific">Pseudanabaena yagii GIHE-NHR1</name>
    <dbReference type="NCBI Taxonomy" id="2722753"/>
    <lineage>
        <taxon>Bacteria</taxon>
        <taxon>Bacillati</taxon>
        <taxon>Cyanobacteriota</taxon>
        <taxon>Cyanophyceae</taxon>
        <taxon>Pseudanabaenales</taxon>
        <taxon>Pseudanabaenaceae</taxon>
        <taxon>Pseudanabaena</taxon>
        <taxon>Pseudanabaena yagii</taxon>
    </lineage>
</organism>
<gene>
    <name evidence="1" type="ORF">HC246_03630</name>
</gene>